<dbReference type="InterPro" id="IPR009057">
    <property type="entry name" value="Homeodomain-like_sf"/>
</dbReference>
<evidence type="ECO:0000256" key="2">
    <source>
        <dbReference type="PROSITE-ProRule" id="PRU00335"/>
    </source>
</evidence>
<comment type="caution">
    <text evidence="5">The sequence shown here is derived from an EMBL/GenBank/DDBJ whole genome shotgun (WGS) entry which is preliminary data.</text>
</comment>
<dbReference type="Proteomes" id="UP000757604">
    <property type="component" value="Unassembled WGS sequence"/>
</dbReference>
<dbReference type="Gene3D" id="1.10.357.10">
    <property type="entry name" value="Tetracycline Repressor, domain 2"/>
    <property type="match status" value="1"/>
</dbReference>
<keyword evidence="6" id="KW-1185">Reference proteome</keyword>
<feature type="region of interest" description="Disordered" evidence="3">
    <location>
        <begin position="1"/>
        <end position="28"/>
    </location>
</feature>
<evidence type="ECO:0000259" key="4">
    <source>
        <dbReference type="PROSITE" id="PS50977"/>
    </source>
</evidence>
<dbReference type="PANTHER" id="PTHR30055">
    <property type="entry name" value="HTH-TYPE TRANSCRIPTIONAL REGULATOR RUTR"/>
    <property type="match status" value="1"/>
</dbReference>
<dbReference type="InterPro" id="IPR036271">
    <property type="entry name" value="Tet_transcr_reg_TetR-rel_C_sf"/>
</dbReference>
<feature type="domain" description="HTH tetR-type" evidence="4">
    <location>
        <begin position="33"/>
        <end position="93"/>
    </location>
</feature>
<dbReference type="InterPro" id="IPR050109">
    <property type="entry name" value="HTH-type_TetR-like_transc_reg"/>
</dbReference>
<dbReference type="InterPro" id="IPR001647">
    <property type="entry name" value="HTH_TetR"/>
</dbReference>
<dbReference type="PRINTS" id="PR00455">
    <property type="entry name" value="HTHTETR"/>
</dbReference>
<organism evidence="5 6">
    <name type="scientific">Rhizobium herbae</name>
    <dbReference type="NCBI Taxonomy" id="508661"/>
    <lineage>
        <taxon>Bacteria</taxon>
        <taxon>Pseudomonadati</taxon>
        <taxon>Pseudomonadota</taxon>
        <taxon>Alphaproteobacteria</taxon>
        <taxon>Hyphomicrobiales</taxon>
        <taxon>Rhizobiaceae</taxon>
        <taxon>Rhizobium/Agrobacterium group</taxon>
        <taxon>Rhizobium</taxon>
    </lineage>
</organism>
<dbReference type="SUPFAM" id="SSF46689">
    <property type="entry name" value="Homeodomain-like"/>
    <property type="match status" value="1"/>
</dbReference>
<dbReference type="PANTHER" id="PTHR30055:SF200">
    <property type="entry name" value="HTH-TYPE TRANSCRIPTIONAL REPRESSOR BDCR"/>
    <property type="match status" value="1"/>
</dbReference>
<evidence type="ECO:0000313" key="5">
    <source>
        <dbReference type="EMBL" id="MBW9065766.1"/>
    </source>
</evidence>
<gene>
    <name evidence="5" type="ORF">JNB71_20895</name>
</gene>
<evidence type="ECO:0000256" key="3">
    <source>
        <dbReference type="SAM" id="MobiDB-lite"/>
    </source>
</evidence>
<sequence length="221" mass="24227">MSRSLVSKNSKSVSDVKPADVRPEKNDCPQLKLAPRDRIVSTACELFRQHGIRGIGVDAIAEAADTNKMTLYRHFGSKDDLICETLRFKSEQASAFWDELEAQHPNDPLARLHGWVKARAQCLADNQYGCDLANAAVELKEQGHPAHAVIESFKLAQRRRLEALCRDVGVSEPELLSDTLSMLMEGAQVSKLATGSEGPSMRFMRACEAAIASFCQAAATP</sequence>
<dbReference type="Pfam" id="PF00440">
    <property type="entry name" value="TetR_N"/>
    <property type="match status" value="1"/>
</dbReference>
<dbReference type="EMBL" id="JAEUAO010000006">
    <property type="protein sequence ID" value="MBW9065766.1"/>
    <property type="molecule type" value="Genomic_DNA"/>
</dbReference>
<name>A0ABS7HEQ4_9HYPH</name>
<feature type="DNA-binding region" description="H-T-H motif" evidence="2">
    <location>
        <begin position="56"/>
        <end position="75"/>
    </location>
</feature>
<evidence type="ECO:0000256" key="1">
    <source>
        <dbReference type="ARBA" id="ARBA00023125"/>
    </source>
</evidence>
<accession>A0ABS7HEQ4</accession>
<feature type="compositionally biased region" description="Basic and acidic residues" evidence="3">
    <location>
        <begin position="17"/>
        <end position="27"/>
    </location>
</feature>
<evidence type="ECO:0000313" key="6">
    <source>
        <dbReference type="Proteomes" id="UP000757604"/>
    </source>
</evidence>
<dbReference type="PROSITE" id="PS50977">
    <property type="entry name" value="HTH_TETR_2"/>
    <property type="match status" value="1"/>
</dbReference>
<keyword evidence="1 2" id="KW-0238">DNA-binding</keyword>
<proteinExistence type="predicted"/>
<dbReference type="RefSeq" id="WP_220373715.1">
    <property type="nucleotide sequence ID" value="NZ_JAEUAO010000006.1"/>
</dbReference>
<dbReference type="SUPFAM" id="SSF48498">
    <property type="entry name" value="Tetracyclin repressor-like, C-terminal domain"/>
    <property type="match status" value="1"/>
</dbReference>
<protein>
    <submittedName>
        <fullName evidence="5">TetR/AcrR family transcriptional regulator</fullName>
    </submittedName>
</protein>
<feature type="compositionally biased region" description="Low complexity" evidence="3">
    <location>
        <begin position="1"/>
        <end position="16"/>
    </location>
</feature>
<reference evidence="5 6" key="1">
    <citation type="journal article" date="2021" name="MBio">
        <title>Poor Competitiveness of Bradyrhizobium in Pigeon Pea Root Colonization in Indian Soils.</title>
        <authorList>
            <person name="Chalasani D."/>
            <person name="Basu A."/>
            <person name="Pullabhotla S.V.S.R.N."/>
            <person name="Jorrin B."/>
            <person name="Neal A.L."/>
            <person name="Poole P.S."/>
            <person name="Podile A.R."/>
            <person name="Tkacz A."/>
        </authorList>
    </citation>
    <scope>NUCLEOTIDE SEQUENCE [LARGE SCALE GENOMIC DNA]</scope>
    <source>
        <strain evidence="5 6">HU44</strain>
    </source>
</reference>